<accession>A0A4Y2BFZ4</accession>
<protein>
    <submittedName>
        <fullName evidence="1">Uncharacterized protein</fullName>
    </submittedName>
</protein>
<evidence type="ECO:0000313" key="1">
    <source>
        <dbReference type="EMBL" id="GBL90968.1"/>
    </source>
</evidence>
<organism evidence="1 2">
    <name type="scientific">Araneus ventricosus</name>
    <name type="common">Orbweaver spider</name>
    <name type="synonym">Epeira ventricosa</name>
    <dbReference type="NCBI Taxonomy" id="182803"/>
    <lineage>
        <taxon>Eukaryota</taxon>
        <taxon>Metazoa</taxon>
        <taxon>Ecdysozoa</taxon>
        <taxon>Arthropoda</taxon>
        <taxon>Chelicerata</taxon>
        <taxon>Arachnida</taxon>
        <taxon>Araneae</taxon>
        <taxon>Araneomorphae</taxon>
        <taxon>Entelegynae</taxon>
        <taxon>Araneoidea</taxon>
        <taxon>Araneidae</taxon>
        <taxon>Araneus</taxon>
    </lineage>
</organism>
<comment type="caution">
    <text evidence="1">The sequence shown here is derived from an EMBL/GenBank/DDBJ whole genome shotgun (WGS) entry which is preliminary data.</text>
</comment>
<dbReference type="Proteomes" id="UP000499080">
    <property type="component" value="Unassembled WGS sequence"/>
</dbReference>
<sequence length="94" mass="10427">MAAVYPCDWQLPIKIKSGTKSMGKRVSLLKRRIQGFRHTLFKLPFHISGRTFGSLAFGLACNGPNTTNLQWNQVSNLEPFGSEADTLPLGHRGL</sequence>
<dbReference type="AlphaFoldDB" id="A0A4Y2BFZ4"/>
<name>A0A4Y2BFZ4_ARAVE</name>
<evidence type="ECO:0000313" key="2">
    <source>
        <dbReference type="Proteomes" id="UP000499080"/>
    </source>
</evidence>
<gene>
    <name evidence="1" type="ORF">AVEN_184370_1</name>
</gene>
<keyword evidence="2" id="KW-1185">Reference proteome</keyword>
<dbReference type="EMBL" id="BGPR01000076">
    <property type="protein sequence ID" value="GBL90968.1"/>
    <property type="molecule type" value="Genomic_DNA"/>
</dbReference>
<reference evidence="1 2" key="1">
    <citation type="journal article" date="2019" name="Sci. Rep.">
        <title>Orb-weaving spider Araneus ventricosus genome elucidates the spidroin gene catalogue.</title>
        <authorList>
            <person name="Kono N."/>
            <person name="Nakamura H."/>
            <person name="Ohtoshi R."/>
            <person name="Moran D.A.P."/>
            <person name="Shinohara A."/>
            <person name="Yoshida Y."/>
            <person name="Fujiwara M."/>
            <person name="Mori M."/>
            <person name="Tomita M."/>
            <person name="Arakawa K."/>
        </authorList>
    </citation>
    <scope>NUCLEOTIDE SEQUENCE [LARGE SCALE GENOMIC DNA]</scope>
</reference>
<proteinExistence type="predicted"/>